<evidence type="ECO:0000313" key="1">
    <source>
        <dbReference type="EMBL" id="HCO22787.1"/>
    </source>
</evidence>
<protein>
    <submittedName>
        <fullName evidence="1">Uncharacterized protein</fullName>
    </submittedName>
</protein>
<dbReference type="Proteomes" id="UP000263642">
    <property type="component" value="Unassembled WGS sequence"/>
</dbReference>
<reference evidence="1 2" key="1">
    <citation type="journal article" date="2018" name="Nat. Biotechnol.">
        <title>A standardized bacterial taxonomy based on genome phylogeny substantially revises the tree of life.</title>
        <authorList>
            <person name="Parks D.H."/>
            <person name="Chuvochina M."/>
            <person name="Waite D.W."/>
            <person name="Rinke C."/>
            <person name="Skarshewski A."/>
            <person name="Chaumeil P.A."/>
            <person name="Hugenholtz P."/>
        </authorList>
    </citation>
    <scope>NUCLEOTIDE SEQUENCE [LARGE SCALE GENOMIC DNA]</scope>
    <source>
        <strain evidence="1">UBA9375</strain>
    </source>
</reference>
<dbReference type="EMBL" id="DQAY01000045">
    <property type="protein sequence ID" value="HCO22787.1"/>
    <property type="molecule type" value="Genomic_DNA"/>
</dbReference>
<proteinExistence type="predicted"/>
<dbReference type="AlphaFoldDB" id="A0A3D3R460"/>
<gene>
    <name evidence="1" type="ORF">DIT97_06915</name>
</gene>
<evidence type="ECO:0000313" key="2">
    <source>
        <dbReference type="Proteomes" id="UP000263642"/>
    </source>
</evidence>
<accession>A0A3D3R460</accession>
<sequence>MSRNPKYGRSGILAVGLGTLLIGVLTLAVQAEEKAVVPDKKTKPPAMTVQAQPVFYPALTEREKLIDSMLKRDTHANFPKVPLYETMEYFSQLTNIPILLQDKYLEEAGVTREEMIEVKFTNQSLQNELDYILDPLDLTYVVDKEMVLITTKERAARILKTRVYPVGDLCQSSPDGYAALEMVIRNARLGEWKPGGIDQLAPIYGSSGQDARVYNFQFKGGTISIHEPSQSLVISQTYRAHEAIVNLLQDLRQARALQQKSADRSF</sequence>
<comment type="caution">
    <text evidence="1">The sequence shown here is derived from an EMBL/GenBank/DDBJ whole genome shotgun (WGS) entry which is preliminary data.</text>
</comment>
<name>A0A3D3R460_9PLAN</name>
<organism evidence="1 2">
    <name type="scientific">Gimesia maris</name>
    <dbReference type="NCBI Taxonomy" id="122"/>
    <lineage>
        <taxon>Bacteria</taxon>
        <taxon>Pseudomonadati</taxon>
        <taxon>Planctomycetota</taxon>
        <taxon>Planctomycetia</taxon>
        <taxon>Planctomycetales</taxon>
        <taxon>Planctomycetaceae</taxon>
        <taxon>Gimesia</taxon>
    </lineage>
</organism>